<dbReference type="OrthoDB" id="6764613at2759"/>
<dbReference type="AlphaFoldDB" id="A0A0T6AZC2"/>
<sequence>MNRDRKSVLIERDDTIRWRRRYLMTIKDYHCQNRIYYLDETWLNEGHTKQKVWVVDNIENRRQAFNDGLTTGICNPSGKERRLISLHIGSKAGFVENGLLLFEGKKTTDYHEERNA</sequence>
<keyword evidence="2" id="KW-1185">Reference proteome</keyword>
<proteinExistence type="predicted"/>
<gene>
    <name evidence="1" type="ORF">AMK59_7684</name>
</gene>
<organism evidence="1 2">
    <name type="scientific">Oryctes borbonicus</name>
    <dbReference type="NCBI Taxonomy" id="1629725"/>
    <lineage>
        <taxon>Eukaryota</taxon>
        <taxon>Metazoa</taxon>
        <taxon>Ecdysozoa</taxon>
        <taxon>Arthropoda</taxon>
        <taxon>Hexapoda</taxon>
        <taxon>Insecta</taxon>
        <taxon>Pterygota</taxon>
        <taxon>Neoptera</taxon>
        <taxon>Endopterygota</taxon>
        <taxon>Coleoptera</taxon>
        <taxon>Polyphaga</taxon>
        <taxon>Scarabaeiformia</taxon>
        <taxon>Scarabaeidae</taxon>
        <taxon>Dynastinae</taxon>
        <taxon>Oryctes</taxon>
    </lineage>
</organism>
<evidence type="ECO:0008006" key="3">
    <source>
        <dbReference type="Google" id="ProtNLM"/>
    </source>
</evidence>
<comment type="caution">
    <text evidence="1">The sequence shown here is derived from an EMBL/GenBank/DDBJ whole genome shotgun (WGS) entry which is preliminary data.</text>
</comment>
<protein>
    <recommendedName>
        <fullName evidence="3">DDE-1 domain-containing protein</fullName>
    </recommendedName>
</protein>
<accession>A0A0T6AZC2</accession>
<dbReference type="Proteomes" id="UP000051574">
    <property type="component" value="Unassembled WGS sequence"/>
</dbReference>
<evidence type="ECO:0000313" key="1">
    <source>
        <dbReference type="EMBL" id="KRT80449.1"/>
    </source>
</evidence>
<reference evidence="1 2" key="1">
    <citation type="submission" date="2015-09" db="EMBL/GenBank/DDBJ databases">
        <title>Draft genome of the scarab beetle Oryctes borbonicus.</title>
        <authorList>
            <person name="Meyer J.M."/>
            <person name="Markov G.V."/>
            <person name="Baskaran P."/>
            <person name="Herrmann M."/>
            <person name="Sommer R.J."/>
            <person name="Roedelsperger C."/>
        </authorList>
    </citation>
    <scope>NUCLEOTIDE SEQUENCE [LARGE SCALE GENOMIC DNA]</scope>
    <source>
        <strain evidence="1">OB123</strain>
        <tissue evidence="1">Whole animal</tissue>
    </source>
</reference>
<evidence type="ECO:0000313" key="2">
    <source>
        <dbReference type="Proteomes" id="UP000051574"/>
    </source>
</evidence>
<name>A0A0T6AZC2_9SCAR</name>
<dbReference type="EMBL" id="LJIG01022462">
    <property type="protein sequence ID" value="KRT80449.1"/>
    <property type="molecule type" value="Genomic_DNA"/>
</dbReference>